<dbReference type="InterPro" id="IPR001584">
    <property type="entry name" value="Integrase_cat-core"/>
</dbReference>
<dbReference type="PANTHER" id="PTHR10948">
    <property type="entry name" value="TRANSPOSASE"/>
    <property type="match status" value="1"/>
</dbReference>
<keyword evidence="5" id="KW-1185">Reference proteome</keyword>
<protein>
    <submittedName>
        <fullName evidence="4">Transposase InsI for insertion sequence element IS 30A</fullName>
    </submittedName>
</protein>
<dbReference type="PROSITE" id="PS01043">
    <property type="entry name" value="TRANSPOSASE_IS30"/>
    <property type="match status" value="1"/>
</dbReference>
<dbReference type="Gene3D" id="3.30.420.10">
    <property type="entry name" value="Ribonuclease H-like superfamily/Ribonuclease H"/>
    <property type="match status" value="1"/>
</dbReference>
<gene>
    <name evidence="4" type="ORF">BJL86_0086</name>
</gene>
<dbReference type="InterPro" id="IPR001598">
    <property type="entry name" value="Transposase_IS30_CS"/>
</dbReference>
<dbReference type="EMBL" id="CP015961">
    <property type="protein sequence ID" value="ANI90897.1"/>
    <property type="molecule type" value="Genomic_DNA"/>
</dbReference>
<dbReference type="InterPro" id="IPR036397">
    <property type="entry name" value="RNaseH_sf"/>
</dbReference>
<evidence type="ECO:0000256" key="1">
    <source>
        <dbReference type="ARBA" id="ARBA00002190"/>
    </source>
</evidence>
<evidence type="ECO:0000256" key="2">
    <source>
        <dbReference type="ARBA" id="ARBA00006363"/>
    </source>
</evidence>
<dbReference type="AlphaFoldDB" id="A0A173LHX8"/>
<dbReference type="Proteomes" id="UP000186104">
    <property type="component" value="Chromosome"/>
</dbReference>
<dbReference type="STRING" id="499555.BJL86_0086"/>
<dbReference type="NCBIfam" id="NF033563">
    <property type="entry name" value="transpos_IS30"/>
    <property type="match status" value="1"/>
</dbReference>
<dbReference type="GO" id="GO:0003677">
    <property type="term" value="F:DNA binding"/>
    <property type="evidence" value="ECO:0007669"/>
    <property type="project" value="InterPro"/>
</dbReference>
<dbReference type="PANTHER" id="PTHR10948:SF23">
    <property type="entry name" value="TRANSPOSASE INSI FOR INSERTION SEQUENCE ELEMENT IS30A-RELATED"/>
    <property type="match status" value="1"/>
</dbReference>
<proteinExistence type="inferred from homology"/>
<dbReference type="GO" id="GO:0004803">
    <property type="term" value="F:transposase activity"/>
    <property type="evidence" value="ECO:0007669"/>
    <property type="project" value="InterPro"/>
</dbReference>
<dbReference type="GO" id="GO:0015074">
    <property type="term" value="P:DNA integration"/>
    <property type="evidence" value="ECO:0007669"/>
    <property type="project" value="InterPro"/>
</dbReference>
<dbReference type="KEGG" id="dtm:BJL86_0086"/>
<comment type="similarity">
    <text evidence="2">Belongs to the transposase IS30 family.</text>
</comment>
<organism evidence="4 5">
    <name type="scientific">Dietzia timorensis</name>
    <dbReference type="NCBI Taxonomy" id="499555"/>
    <lineage>
        <taxon>Bacteria</taxon>
        <taxon>Bacillati</taxon>
        <taxon>Actinomycetota</taxon>
        <taxon>Actinomycetes</taxon>
        <taxon>Mycobacteriales</taxon>
        <taxon>Dietziaceae</taxon>
        <taxon>Dietzia</taxon>
    </lineage>
</organism>
<accession>A0A173LHX8</accession>
<evidence type="ECO:0000313" key="5">
    <source>
        <dbReference type="Proteomes" id="UP000186104"/>
    </source>
</evidence>
<dbReference type="SUPFAM" id="SSF53098">
    <property type="entry name" value="Ribonuclease H-like"/>
    <property type="match status" value="1"/>
</dbReference>
<feature type="domain" description="Integrase catalytic" evidence="3">
    <location>
        <begin position="1"/>
        <end position="118"/>
    </location>
</feature>
<comment type="function">
    <text evidence="1">Required for the transposition of the insertion element.</text>
</comment>
<dbReference type="GO" id="GO:0006313">
    <property type="term" value="P:DNA transposition"/>
    <property type="evidence" value="ECO:0007669"/>
    <property type="project" value="InterPro"/>
</dbReference>
<evidence type="ECO:0000313" key="4">
    <source>
        <dbReference type="EMBL" id="ANI90897.1"/>
    </source>
</evidence>
<sequence>MGNERFADVLSASLINVMSSLPSEMRRTLTWDQGAEMSSHGVTSAALGLKIYFCDPASPWQRGSNENTNGLLRQYFPKGTPLQRYTQDDPDAVASRLNHRPRKCLDWATPAERFSREIESQTT</sequence>
<reference evidence="4 5" key="1">
    <citation type="submission" date="2016-06" db="EMBL/GenBank/DDBJ databases">
        <title>Complete genome sequence of a saline-alkali tolerant type strain Dietzia timorensis ID05-A0528T.</title>
        <authorList>
            <person name="Wu X."/>
        </authorList>
    </citation>
    <scope>NUCLEOTIDE SEQUENCE [LARGE SCALE GENOMIC DNA]</scope>
    <source>
        <strain evidence="4 5">ID05-A0528</strain>
    </source>
</reference>
<name>A0A173LHX8_9ACTN</name>
<dbReference type="GO" id="GO:0005829">
    <property type="term" value="C:cytosol"/>
    <property type="evidence" value="ECO:0007669"/>
    <property type="project" value="TreeGrafter"/>
</dbReference>
<evidence type="ECO:0000259" key="3">
    <source>
        <dbReference type="PROSITE" id="PS50994"/>
    </source>
</evidence>
<dbReference type="InterPro" id="IPR053392">
    <property type="entry name" value="Transposase_IS30-like"/>
</dbReference>
<dbReference type="PROSITE" id="PS50994">
    <property type="entry name" value="INTEGRASE"/>
    <property type="match status" value="1"/>
</dbReference>
<dbReference type="InterPro" id="IPR051917">
    <property type="entry name" value="Transposase-Integrase"/>
</dbReference>
<dbReference type="InterPro" id="IPR012337">
    <property type="entry name" value="RNaseH-like_sf"/>
</dbReference>